<protein>
    <submittedName>
        <fullName evidence="1">Uncharacterized protein</fullName>
    </submittedName>
</protein>
<organism evidence="1 2">
    <name type="scientific">Lynx canadensis</name>
    <name type="common">Canada lynx</name>
    <name type="synonym">Felis canadensis</name>
    <dbReference type="NCBI Taxonomy" id="61383"/>
    <lineage>
        <taxon>Eukaryota</taxon>
        <taxon>Metazoa</taxon>
        <taxon>Chordata</taxon>
        <taxon>Craniata</taxon>
        <taxon>Vertebrata</taxon>
        <taxon>Euteleostomi</taxon>
        <taxon>Mammalia</taxon>
        <taxon>Eutheria</taxon>
        <taxon>Laurasiatheria</taxon>
        <taxon>Carnivora</taxon>
        <taxon>Feliformia</taxon>
        <taxon>Felidae</taxon>
        <taxon>Felinae</taxon>
        <taxon>Lynx</taxon>
    </lineage>
</organism>
<reference evidence="1" key="1">
    <citation type="submission" date="2025-08" db="UniProtKB">
        <authorList>
            <consortium name="Ensembl"/>
        </authorList>
    </citation>
    <scope>IDENTIFICATION</scope>
</reference>
<reference evidence="1" key="2">
    <citation type="submission" date="2025-09" db="UniProtKB">
        <authorList>
            <consortium name="Ensembl"/>
        </authorList>
    </citation>
    <scope>IDENTIFICATION</scope>
</reference>
<sequence length="60" mass="7042">MAPIQNDMILKHDFHKDRPGHLAMWFNQLAFTRRWHRPLGSVDPRRGTSPLNLCRPMCSS</sequence>
<dbReference type="Proteomes" id="UP000472241">
    <property type="component" value="Unplaced"/>
</dbReference>
<evidence type="ECO:0000313" key="1">
    <source>
        <dbReference type="Ensembl" id="ENSLCNP00005014450.1"/>
    </source>
</evidence>
<name>A0A667HTK5_LYNCA</name>
<proteinExistence type="predicted"/>
<evidence type="ECO:0000313" key="2">
    <source>
        <dbReference type="Proteomes" id="UP000472241"/>
    </source>
</evidence>
<dbReference type="AlphaFoldDB" id="A0A667HTK5"/>
<dbReference type="Ensembl" id="ENSLCNT00005016147.1">
    <property type="protein sequence ID" value="ENSLCNP00005014450.1"/>
    <property type="gene ID" value="ENSLCNG00005009473.1"/>
</dbReference>
<keyword evidence="2" id="KW-1185">Reference proteome</keyword>
<accession>A0A667HTK5</accession>